<dbReference type="HOGENOM" id="CLU_006586_16_4_11"/>
<dbReference type="Proteomes" id="UP000001918">
    <property type="component" value="Chromosome"/>
</dbReference>
<dbReference type="PANTHER" id="PTHR11559">
    <property type="entry name" value="CARBOXYLESTERASE"/>
    <property type="match status" value="1"/>
</dbReference>
<accession>D1A1D8</accession>
<evidence type="ECO:0000256" key="1">
    <source>
        <dbReference type="ARBA" id="ARBA00005964"/>
    </source>
</evidence>
<dbReference type="Gene3D" id="3.40.50.1820">
    <property type="entry name" value="alpha/beta hydrolase"/>
    <property type="match status" value="1"/>
</dbReference>
<keyword evidence="8" id="KW-1185">Reference proteome</keyword>
<dbReference type="KEGG" id="tcu:Tcur_0256"/>
<dbReference type="ESTHER" id="thecd-d1a1d8">
    <property type="family name" value="Carb_B_Bacteria"/>
</dbReference>
<reference evidence="7 8" key="1">
    <citation type="journal article" date="2011" name="Stand. Genomic Sci.">
        <title>Complete genome sequence of Thermomonospora curvata type strain (B9).</title>
        <authorList>
            <person name="Chertkov O."/>
            <person name="Sikorski J."/>
            <person name="Nolan M."/>
            <person name="Lapidus A."/>
            <person name="Lucas S."/>
            <person name="Del Rio T.G."/>
            <person name="Tice H."/>
            <person name="Cheng J.F."/>
            <person name="Goodwin L."/>
            <person name="Pitluck S."/>
            <person name="Liolios K."/>
            <person name="Ivanova N."/>
            <person name="Mavromatis K."/>
            <person name="Mikhailova N."/>
            <person name="Ovchinnikova G."/>
            <person name="Pati A."/>
            <person name="Chen A."/>
            <person name="Palaniappan K."/>
            <person name="Djao O.D."/>
            <person name="Land M."/>
            <person name="Hauser L."/>
            <person name="Chang Y.J."/>
            <person name="Jeffries C.D."/>
            <person name="Brettin T."/>
            <person name="Han C."/>
            <person name="Detter J.C."/>
            <person name="Rohde M."/>
            <person name="Goker M."/>
            <person name="Woyke T."/>
            <person name="Bristow J."/>
            <person name="Eisen J.A."/>
            <person name="Markowitz V."/>
            <person name="Hugenholtz P."/>
            <person name="Klenk H.P."/>
            <person name="Kyrpides N.C."/>
        </authorList>
    </citation>
    <scope>NUCLEOTIDE SEQUENCE [LARGE SCALE GENOMIC DNA]</scope>
    <source>
        <strain evidence="8">ATCC 19995 / DSM 43183 / JCM 3096 / KCTC 9072 / NBRC 15933 / NCIMB 10081 / Henssen B9</strain>
    </source>
</reference>
<feature type="region of interest" description="Disordered" evidence="5">
    <location>
        <begin position="1"/>
        <end position="24"/>
    </location>
</feature>
<sequence length="547" mass="57779">MVHPSPVPPGPAAGRRHASSRRPGRRRTFAALAASLTGLALSAALGATPVQAAGNAPATAPVVRIHEGLIRGVSGENGTSYLGIPYAKPPVGPLRWKPPAPPEGWRGVRDATKPGNPCMQSKVQTPWGDLAGPGTPSEDCLYLNVHVPAKRSLRPRPVMVWIHGGGFTIGSGAFYDGGVLAQRGDVIVVTLNYRLGAFGFLAHAGLSAESPTGSSGNYGLLDQQAALRWVQRNIAAFGGNPRNVTIFGESAGGGSVCQNLISPLAKGLFHRAIAQSGCAFPAAPKQTAEAAGENFAAAVGCFDVACLRAKPAEQLLAAAGTPAFDRITWGPSVDGHVVREQVMEAFRAGRLPRVPVIQGTTRDEARLNVATAYDLAGRVLTAEEYPQAVRRAFPSTADQILARYRLSDYGTPAEALAAIYTDAQFACPSYASTALLARHTRAYAYEFSDPHAMDYLNLPVSFPLGAPHGSEIRYIFGGVTGTPAQQALADRMLTYWTRFAHTGVPNGKGSPVWKKFPLVQDLAPGAIKPTLTFAKDHKCDLWAQITG</sequence>
<dbReference type="GO" id="GO:0016787">
    <property type="term" value="F:hydrolase activity"/>
    <property type="evidence" value="ECO:0007669"/>
    <property type="project" value="UniProtKB-KW"/>
</dbReference>
<organism evidence="7 8">
    <name type="scientific">Thermomonospora curvata (strain ATCC 19995 / DSM 43183 / JCM 3096 / KCTC 9072 / NBRC 15933 / NCIMB 10081 / Henssen B9)</name>
    <dbReference type="NCBI Taxonomy" id="471852"/>
    <lineage>
        <taxon>Bacteria</taxon>
        <taxon>Bacillati</taxon>
        <taxon>Actinomycetota</taxon>
        <taxon>Actinomycetes</taxon>
        <taxon>Streptosporangiales</taxon>
        <taxon>Thermomonosporaceae</taxon>
        <taxon>Thermomonospora</taxon>
    </lineage>
</organism>
<dbReference type="InterPro" id="IPR050309">
    <property type="entry name" value="Type-B_Carboxylest/Lipase"/>
</dbReference>
<keyword evidence="3 4" id="KW-0378">Hydrolase</keyword>
<feature type="domain" description="Carboxylesterase type B" evidence="6">
    <location>
        <begin position="60"/>
        <end position="518"/>
    </location>
</feature>
<dbReference type="InterPro" id="IPR002168">
    <property type="entry name" value="Lipase_GDXG_HIS_AS"/>
</dbReference>
<dbReference type="InterPro" id="IPR019826">
    <property type="entry name" value="Carboxylesterase_B_AS"/>
</dbReference>
<comment type="similarity">
    <text evidence="1 4">Belongs to the type-B carboxylesterase/lipase family.</text>
</comment>
<dbReference type="eggNOG" id="COG2272">
    <property type="taxonomic scope" value="Bacteria"/>
</dbReference>
<dbReference type="InterPro" id="IPR029058">
    <property type="entry name" value="AB_hydrolase_fold"/>
</dbReference>
<dbReference type="EMBL" id="CP001738">
    <property type="protein sequence ID" value="ACY95860.1"/>
    <property type="molecule type" value="Genomic_DNA"/>
</dbReference>
<protein>
    <recommendedName>
        <fullName evidence="4">Carboxylic ester hydrolase</fullName>
        <ecNumber evidence="4">3.1.1.-</ecNumber>
    </recommendedName>
</protein>
<feature type="compositionally biased region" description="Pro residues" evidence="5">
    <location>
        <begin position="1"/>
        <end position="11"/>
    </location>
</feature>
<comment type="similarity">
    <text evidence="2">Belongs to the 'GDXG' lipolytic enzyme family.</text>
</comment>
<evidence type="ECO:0000256" key="5">
    <source>
        <dbReference type="SAM" id="MobiDB-lite"/>
    </source>
</evidence>
<evidence type="ECO:0000256" key="3">
    <source>
        <dbReference type="ARBA" id="ARBA00022801"/>
    </source>
</evidence>
<dbReference type="Pfam" id="PF00135">
    <property type="entry name" value="COesterase"/>
    <property type="match status" value="1"/>
</dbReference>
<dbReference type="EC" id="3.1.1.-" evidence="4"/>
<dbReference type="SUPFAM" id="SSF53474">
    <property type="entry name" value="alpha/beta-Hydrolases"/>
    <property type="match status" value="1"/>
</dbReference>
<dbReference type="AlphaFoldDB" id="D1A1D8"/>
<evidence type="ECO:0000256" key="4">
    <source>
        <dbReference type="RuleBase" id="RU361235"/>
    </source>
</evidence>
<evidence type="ECO:0000313" key="8">
    <source>
        <dbReference type="Proteomes" id="UP000001918"/>
    </source>
</evidence>
<evidence type="ECO:0000259" key="6">
    <source>
        <dbReference type="Pfam" id="PF00135"/>
    </source>
</evidence>
<evidence type="ECO:0000313" key="7">
    <source>
        <dbReference type="EMBL" id="ACY95860.1"/>
    </source>
</evidence>
<dbReference type="PROSITE" id="PS00122">
    <property type="entry name" value="CARBOXYLESTERASE_B_1"/>
    <property type="match status" value="1"/>
</dbReference>
<evidence type="ECO:0000256" key="2">
    <source>
        <dbReference type="ARBA" id="ARBA00010515"/>
    </source>
</evidence>
<proteinExistence type="inferred from homology"/>
<dbReference type="InterPro" id="IPR002018">
    <property type="entry name" value="CarbesteraseB"/>
</dbReference>
<gene>
    <name evidence="7" type="ordered locus">Tcur_0256</name>
</gene>
<dbReference type="PROSITE" id="PS01173">
    <property type="entry name" value="LIPASE_GDXG_HIS"/>
    <property type="match status" value="1"/>
</dbReference>
<name>D1A1D8_THECD</name>
<dbReference type="OrthoDB" id="4308422at2"/>
<feature type="compositionally biased region" description="Basic residues" evidence="5">
    <location>
        <begin position="14"/>
        <end position="24"/>
    </location>
</feature>
<dbReference type="STRING" id="471852.Tcur_0256"/>